<comment type="caution">
    <text evidence="2">The sequence shown here is derived from an EMBL/GenBank/DDBJ whole genome shotgun (WGS) entry which is preliminary data.</text>
</comment>
<protein>
    <submittedName>
        <fullName evidence="2">Uncharacterized protein</fullName>
    </submittedName>
</protein>
<gene>
    <name evidence="2" type="ORF">BE04_51065</name>
</gene>
<organism evidence="2 3">
    <name type="scientific">Sorangium cellulosum</name>
    <name type="common">Polyangium cellulosum</name>
    <dbReference type="NCBI Taxonomy" id="56"/>
    <lineage>
        <taxon>Bacteria</taxon>
        <taxon>Pseudomonadati</taxon>
        <taxon>Myxococcota</taxon>
        <taxon>Polyangia</taxon>
        <taxon>Polyangiales</taxon>
        <taxon>Polyangiaceae</taxon>
        <taxon>Sorangium</taxon>
    </lineage>
</organism>
<evidence type="ECO:0000313" key="2">
    <source>
        <dbReference type="EMBL" id="KYF49620.1"/>
    </source>
</evidence>
<feature type="region of interest" description="Disordered" evidence="1">
    <location>
        <begin position="32"/>
        <end position="66"/>
    </location>
</feature>
<reference evidence="2 3" key="1">
    <citation type="submission" date="2014-02" db="EMBL/GenBank/DDBJ databases">
        <title>The small core and large imbalanced accessory genome model reveals a collaborative survival strategy of Sorangium cellulosum strains in nature.</title>
        <authorList>
            <person name="Han K."/>
            <person name="Peng R."/>
            <person name="Blom J."/>
            <person name="Li Y.-Z."/>
        </authorList>
    </citation>
    <scope>NUCLEOTIDE SEQUENCE [LARGE SCALE GENOMIC DNA]</scope>
    <source>
        <strain evidence="2 3">So0157-18</strain>
    </source>
</reference>
<proteinExistence type="predicted"/>
<evidence type="ECO:0000256" key="1">
    <source>
        <dbReference type="SAM" id="MobiDB-lite"/>
    </source>
</evidence>
<accession>A0A150P2P2</accession>
<feature type="compositionally biased region" description="Basic and acidic residues" evidence="1">
    <location>
        <begin position="47"/>
        <end position="66"/>
    </location>
</feature>
<dbReference type="Proteomes" id="UP000075604">
    <property type="component" value="Unassembled WGS sequence"/>
</dbReference>
<dbReference type="AlphaFoldDB" id="A0A150P2P2"/>
<sequence>MPGMAGMFGMGAVRATCRMLTWSAELHEPYQVGHEGCSESASTAVRGDGRRPAAVEHPRAHAAARD</sequence>
<name>A0A150P2P2_SORCE</name>
<evidence type="ECO:0000313" key="3">
    <source>
        <dbReference type="Proteomes" id="UP000075604"/>
    </source>
</evidence>
<dbReference type="EMBL" id="JELX01004226">
    <property type="protein sequence ID" value="KYF49620.1"/>
    <property type="molecule type" value="Genomic_DNA"/>
</dbReference>